<reference evidence="9 10" key="1">
    <citation type="submission" date="2020-08" db="EMBL/GenBank/DDBJ databases">
        <title>Streptomycin Non-resistant strain, P. mexicana.</title>
        <authorList>
            <person name="Ganesh-Kumar S."/>
            <person name="Zhe T."/>
            <person name="Yu Z."/>
            <person name="Min Y."/>
        </authorList>
    </citation>
    <scope>NUCLEOTIDE SEQUENCE [LARGE SCALE GENOMIC DNA]</scope>
    <source>
        <strain evidence="9 10">GTZY2</strain>
    </source>
</reference>
<dbReference type="EMBL" id="CP060731">
    <property type="protein sequence ID" value="QNN78092.1"/>
    <property type="molecule type" value="Genomic_DNA"/>
</dbReference>
<gene>
    <name evidence="9" type="ORF">IAE60_01200</name>
</gene>
<keyword evidence="3 5" id="KW-0378">Hydrolase</keyword>
<evidence type="ECO:0000256" key="6">
    <source>
        <dbReference type="SAM" id="MobiDB-lite"/>
    </source>
</evidence>
<dbReference type="GO" id="GO:0008236">
    <property type="term" value="F:serine-type peptidase activity"/>
    <property type="evidence" value="ECO:0007669"/>
    <property type="project" value="UniProtKB-KW"/>
</dbReference>
<feature type="domain" description="PDZ" evidence="8">
    <location>
        <begin position="247"/>
        <end position="308"/>
    </location>
</feature>
<dbReference type="Pfam" id="PF11818">
    <property type="entry name" value="DUF3340"/>
    <property type="match status" value="1"/>
</dbReference>
<evidence type="ECO:0000256" key="3">
    <source>
        <dbReference type="ARBA" id="ARBA00022801"/>
    </source>
</evidence>
<dbReference type="GeneID" id="81469560"/>
<dbReference type="InterPro" id="IPR004447">
    <property type="entry name" value="Peptidase_S41A"/>
</dbReference>
<evidence type="ECO:0000256" key="1">
    <source>
        <dbReference type="ARBA" id="ARBA00009179"/>
    </source>
</evidence>
<dbReference type="Gene3D" id="3.90.226.10">
    <property type="entry name" value="2-enoyl-CoA Hydratase, Chain A, domain 1"/>
    <property type="match status" value="1"/>
</dbReference>
<evidence type="ECO:0000259" key="8">
    <source>
        <dbReference type="PROSITE" id="PS50106"/>
    </source>
</evidence>
<name>A0A7G9TDB7_PSEMX</name>
<dbReference type="InterPro" id="IPR001478">
    <property type="entry name" value="PDZ"/>
</dbReference>
<dbReference type="PROSITE" id="PS50106">
    <property type="entry name" value="PDZ"/>
    <property type="match status" value="1"/>
</dbReference>
<dbReference type="SUPFAM" id="SSF52096">
    <property type="entry name" value="ClpP/crotonase"/>
    <property type="match status" value="1"/>
</dbReference>
<dbReference type="Pfam" id="PF00595">
    <property type="entry name" value="PDZ"/>
    <property type="match status" value="1"/>
</dbReference>
<dbReference type="InterPro" id="IPR040573">
    <property type="entry name" value="TSP_N"/>
</dbReference>
<dbReference type="InterPro" id="IPR036034">
    <property type="entry name" value="PDZ_sf"/>
</dbReference>
<dbReference type="SMART" id="SM00228">
    <property type="entry name" value="PDZ"/>
    <property type="match status" value="1"/>
</dbReference>
<dbReference type="FunFam" id="3.90.226.10:FF:000090">
    <property type="entry name" value="Tail-specific protease"/>
    <property type="match status" value="1"/>
</dbReference>
<evidence type="ECO:0000256" key="7">
    <source>
        <dbReference type="SAM" id="SignalP"/>
    </source>
</evidence>
<dbReference type="PANTHER" id="PTHR32060:SF22">
    <property type="entry name" value="CARBOXYL-TERMINAL-PROCESSING PEPTIDASE 3, CHLOROPLASTIC"/>
    <property type="match status" value="1"/>
</dbReference>
<dbReference type="SUPFAM" id="SSF50156">
    <property type="entry name" value="PDZ domain-like"/>
    <property type="match status" value="1"/>
</dbReference>
<dbReference type="PANTHER" id="PTHR32060">
    <property type="entry name" value="TAIL-SPECIFIC PROTEASE"/>
    <property type="match status" value="1"/>
</dbReference>
<evidence type="ECO:0000313" key="10">
    <source>
        <dbReference type="Proteomes" id="UP000515838"/>
    </source>
</evidence>
<dbReference type="RefSeq" id="WP_187573555.1">
    <property type="nucleotide sequence ID" value="NZ_CP060731.1"/>
</dbReference>
<dbReference type="CDD" id="cd07560">
    <property type="entry name" value="Peptidase_S41_CPP"/>
    <property type="match status" value="1"/>
</dbReference>
<dbReference type="Pfam" id="PF17804">
    <property type="entry name" value="TSP_NTD"/>
    <property type="match status" value="1"/>
</dbReference>
<protein>
    <submittedName>
        <fullName evidence="9">Carboxy terminal-processing peptidase</fullName>
    </submittedName>
</protein>
<dbReference type="CDD" id="cd06782">
    <property type="entry name" value="cpPDZ_CPP-like"/>
    <property type="match status" value="1"/>
</dbReference>
<proteinExistence type="inferred from homology"/>
<dbReference type="GO" id="GO:0004175">
    <property type="term" value="F:endopeptidase activity"/>
    <property type="evidence" value="ECO:0007669"/>
    <property type="project" value="TreeGrafter"/>
</dbReference>
<sequence>MTLKKAPFLLLALALSTPLALLARGDGDAVAVAPNADQSNTSKLVYGLLSDSRYAYRPRPLDDALSQEVFRRYFEALDGGKQFFTAADVARFAPYKTKMDDAIRSGDLAPAYEIFAVYKQRVGQRVAYARALLKQDFDFTGSQRWEYDREDAPWAADGKELDAIWKKSVMNDWLRLKLAGKKPDDIRKTLDKRYANLQRSINELKTEDVFQTFLNAYTGAIDPHTDYFTPRTAENFNQSMSLSLEGIGAVLQRQDDLVAVREIVPGGPADLSGKLKVGDRIVAVGQGKSGPMTDVIGWRIDDVVAQIRGKKDTQVRIEYIPVEAGIDGKHAQVTITRQKVKLEEQAAKAETITLPASAGEPARRIGVIKLPAFYQDFEGRRRNPNDFNSATRDIAKLLAQFKAQGVDGVVMDLRNNGGGSLDEAVELTGLFIDKGPVVQVRESGGRVTVNSDRKTGVAWDGPLAVLINRASASASEIFAGAIQDYGRGLVIGETSFGKGTVQNMVDLDRWPANEAPRFGSVKLTIAQFFRVAGGSTQHKGVVPDIAFPVSVDASEYGESTYDNALPWTRIAAVPHLQYGNFAPLLPRLEALHAARSAKDKEFQWWSEDVAQFRAEAAKKYVSLNEAERRAERDRQEAQRKQRQAERKALGLALDPLAEDLADDGLGASERDIVKDAQREKLADKRPDPLLRESAAILGDAIEILGQDRKLSAQVLPDSPGPGRWAE</sequence>
<dbReference type="SMART" id="SM00245">
    <property type="entry name" value="TSPc"/>
    <property type="match status" value="1"/>
</dbReference>
<evidence type="ECO:0000313" key="9">
    <source>
        <dbReference type="EMBL" id="QNN78092.1"/>
    </source>
</evidence>
<dbReference type="NCBIfam" id="TIGR00225">
    <property type="entry name" value="prc"/>
    <property type="match status" value="1"/>
</dbReference>
<dbReference type="AlphaFoldDB" id="A0A7G9TDB7"/>
<dbReference type="Proteomes" id="UP000515838">
    <property type="component" value="Chromosome"/>
</dbReference>
<keyword evidence="4 5" id="KW-0720">Serine protease</keyword>
<dbReference type="Gene3D" id="2.30.42.10">
    <property type="match status" value="1"/>
</dbReference>
<evidence type="ECO:0000256" key="4">
    <source>
        <dbReference type="ARBA" id="ARBA00022825"/>
    </source>
</evidence>
<dbReference type="InterPro" id="IPR029045">
    <property type="entry name" value="ClpP/crotonase-like_dom_sf"/>
</dbReference>
<keyword evidence="7" id="KW-0732">Signal</keyword>
<dbReference type="InterPro" id="IPR020992">
    <property type="entry name" value="Tail_Prtase_C"/>
</dbReference>
<accession>A0A7G9TDB7</accession>
<feature type="region of interest" description="Disordered" evidence="6">
    <location>
        <begin position="625"/>
        <end position="646"/>
    </location>
</feature>
<feature type="chain" id="PRO_5029009311" evidence="7">
    <location>
        <begin position="24"/>
        <end position="726"/>
    </location>
</feature>
<feature type="signal peptide" evidence="7">
    <location>
        <begin position="1"/>
        <end position="23"/>
    </location>
</feature>
<dbReference type="Pfam" id="PF03572">
    <property type="entry name" value="Peptidase_S41"/>
    <property type="match status" value="1"/>
</dbReference>
<dbReference type="GO" id="GO:0030288">
    <property type="term" value="C:outer membrane-bounded periplasmic space"/>
    <property type="evidence" value="ECO:0007669"/>
    <property type="project" value="TreeGrafter"/>
</dbReference>
<dbReference type="GO" id="GO:0006508">
    <property type="term" value="P:proteolysis"/>
    <property type="evidence" value="ECO:0007669"/>
    <property type="project" value="UniProtKB-KW"/>
</dbReference>
<evidence type="ECO:0000256" key="5">
    <source>
        <dbReference type="RuleBase" id="RU004404"/>
    </source>
</evidence>
<organism evidence="9 10">
    <name type="scientific">Pseudoxanthomonas mexicana</name>
    <dbReference type="NCBI Taxonomy" id="128785"/>
    <lineage>
        <taxon>Bacteria</taxon>
        <taxon>Pseudomonadati</taxon>
        <taxon>Pseudomonadota</taxon>
        <taxon>Gammaproteobacteria</taxon>
        <taxon>Lysobacterales</taxon>
        <taxon>Lysobacteraceae</taxon>
        <taxon>Pseudoxanthomonas</taxon>
    </lineage>
</organism>
<dbReference type="InterPro" id="IPR005151">
    <property type="entry name" value="Tail-specific_protease"/>
</dbReference>
<comment type="similarity">
    <text evidence="1 5">Belongs to the peptidase S41A family.</text>
</comment>
<keyword evidence="2 5" id="KW-0645">Protease</keyword>
<dbReference type="GO" id="GO:0007165">
    <property type="term" value="P:signal transduction"/>
    <property type="evidence" value="ECO:0007669"/>
    <property type="project" value="TreeGrafter"/>
</dbReference>
<evidence type="ECO:0000256" key="2">
    <source>
        <dbReference type="ARBA" id="ARBA00022670"/>
    </source>
</evidence>